<dbReference type="AlphaFoldDB" id="J1F618"/>
<dbReference type="OrthoDB" id="2306204at2"/>
<dbReference type="RefSeq" id="WP_003687073.1">
    <property type="nucleotide sequence ID" value="NZ_AKKT01000004.1"/>
</dbReference>
<dbReference type="Proteomes" id="UP000050898">
    <property type="component" value="Unassembled WGS sequence"/>
</dbReference>
<dbReference type="PATRIC" id="fig|1046596.6.peg.592"/>
<dbReference type="EMBL" id="AYYH01000154">
    <property type="protein sequence ID" value="KRN02885.1"/>
    <property type="molecule type" value="Genomic_DNA"/>
</dbReference>
<protein>
    <recommendedName>
        <fullName evidence="3">DUF771 domain-containing protein</fullName>
    </recommendedName>
</protein>
<keyword evidence="2" id="KW-1185">Reference proteome</keyword>
<evidence type="ECO:0000313" key="1">
    <source>
        <dbReference type="EMBL" id="KRN02885.1"/>
    </source>
</evidence>
<accession>J1F618</accession>
<organism evidence="1 2">
    <name type="scientific">Liquorilactobacillus mali KCTC 3596 = DSM 20444</name>
    <dbReference type="NCBI Taxonomy" id="1046596"/>
    <lineage>
        <taxon>Bacteria</taxon>
        <taxon>Bacillati</taxon>
        <taxon>Bacillota</taxon>
        <taxon>Bacilli</taxon>
        <taxon>Lactobacillales</taxon>
        <taxon>Lactobacillaceae</taxon>
        <taxon>Liquorilactobacillus</taxon>
    </lineage>
</organism>
<dbReference type="Pfam" id="PF05595">
    <property type="entry name" value="DUF771"/>
    <property type="match status" value="1"/>
</dbReference>
<sequence length="112" mass="13274">MQQLQATVTIPVPEGKTLIDNVDLKEIKDEIVHGKTWSLMEFKRNCCFNRHKTWVLDNILYAFRDEIEYKDGKGWCIFSKGRGSSYQIRAEKACDWMEENFDRIDWNAKIPK</sequence>
<name>J1F618_9LACO</name>
<proteinExistence type="predicted"/>
<evidence type="ECO:0008006" key="3">
    <source>
        <dbReference type="Google" id="ProtNLM"/>
    </source>
</evidence>
<gene>
    <name evidence="1" type="ORF">FD00_GL000554</name>
</gene>
<comment type="caution">
    <text evidence="1">The sequence shown here is derived from an EMBL/GenBank/DDBJ whole genome shotgun (WGS) entry which is preliminary data.</text>
</comment>
<reference evidence="1 2" key="1">
    <citation type="journal article" date="2015" name="Genome Announc.">
        <title>Expanding the biotechnology potential of lactobacilli through comparative genomics of 213 strains and associated genera.</title>
        <authorList>
            <person name="Sun Z."/>
            <person name="Harris H.M."/>
            <person name="McCann A."/>
            <person name="Guo C."/>
            <person name="Argimon S."/>
            <person name="Zhang W."/>
            <person name="Yang X."/>
            <person name="Jeffery I.B."/>
            <person name="Cooney J.C."/>
            <person name="Kagawa T.F."/>
            <person name="Liu W."/>
            <person name="Song Y."/>
            <person name="Salvetti E."/>
            <person name="Wrobel A."/>
            <person name="Rasinkangas P."/>
            <person name="Parkhill J."/>
            <person name="Rea M.C."/>
            <person name="O'Sullivan O."/>
            <person name="Ritari J."/>
            <person name="Douillard F.P."/>
            <person name="Paul Ross R."/>
            <person name="Yang R."/>
            <person name="Briner A.E."/>
            <person name="Felis G.E."/>
            <person name="de Vos W.M."/>
            <person name="Barrangou R."/>
            <person name="Klaenhammer T.R."/>
            <person name="Caufield P.W."/>
            <person name="Cui Y."/>
            <person name="Zhang H."/>
            <person name="O'Toole P.W."/>
        </authorList>
    </citation>
    <scope>NUCLEOTIDE SEQUENCE [LARGE SCALE GENOMIC DNA]</scope>
    <source>
        <strain evidence="1 2">DSM 20444</strain>
    </source>
</reference>
<dbReference type="InterPro" id="IPR008489">
    <property type="entry name" value="DUF771"/>
</dbReference>
<evidence type="ECO:0000313" key="2">
    <source>
        <dbReference type="Proteomes" id="UP000050898"/>
    </source>
</evidence>
<dbReference type="GeneID" id="98316179"/>